<evidence type="ECO:0000256" key="2">
    <source>
        <dbReference type="SAM" id="SignalP"/>
    </source>
</evidence>
<evidence type="ECO:0000313" key="3">
    <source>
        <dbReference type="EMBL" id="MCD2517529.1"/>
    </source>
</evidence>
<gene>
    <name evidence="3" type="ORF">LQ564_14535</name>
</gene>
<dbReference type="Proteomes" id="UP001179361">
    <property type="component" value="Unassembled WGS sequence"/>
</dbReference>
<proteinExistence type="predicted"/>
<dbReference type="EMBL" id="JAJNOC010000004">
    <property type="protein sequence ID" value="MCD2517529.1"/>
    <property type="molecule type" value="Genomic_DNA"/>
</dbReference>
<evidence type="ECO:0008006" key="5">
    <source>
        <dbReference type="Google" id="ProtNLM"/>
    </source>
</evidence>
<feature type="signal peptide" evidence="2">
    <location>
        <begin position="1"/>
        <end position="19"/>
    </location>
</feature>
<protein>
    <recommendedName>
        <fullName evidence="5">YXWGXW repeat-containing protein</fullName>
    </recommendedName>
</protein>
<name>A0ABS8Q704_9BURK</name>
<keyword evidence="4" id="KW-1185">Reference proteome</keyword>
<sequence>MKSILAATAAVLISTAAFAPVQAQAQGRTEVIVVHKAPPAPMREAIPAARRGYEWVPGYWSWNGRRYTWERGHYERVRAGYVYHRPEWRQDRNGWYMERGGWVREDHRMARRDRDGDGVPNRYDNRPNNPNRY</sequence>
<accession>A0ABS8Q704</accession>
<keyword evidence="2" id="KW-0732">Signal</keyword>
<evidence type="ECO:0000313" key="4">
    <source>
        <dbReference type="Proteomes" id="UP001179361"/>
    </source>
</evidence>
<organism evidence="3 4">
    <name type="scientific">Massilia phyllostachyos</name>
    <dbReference type="NCBI Taxonomy" id="2898585"/>
    <lineage>
        <taxon>Bacteria</taxon>
        <taxon>Pseudomonadati</taxon>
        <taxon>Pseudomonadota</taxon>
        <taxon>Betaproteobacteria</taxon>
        <taxon>Burkholderiales</taxon>
        <taxon>Oxalobacteraceae</taxon>
        <taxon>Telluria group</taxon>
        <taxon>Massilia</taxon>
    </lineage>
</organism>
<feature type="region of interest" description="Disordered" evidence="1">
    <location>
        <begin position="113"/>
        <end position="133"/>
    </location>
</feature>
<reference evidence="3" key="1">
    <citation type="submission" date="2021-11" db="EMBL/GenBank/DDBJ databases">
        <title>The complete genome of Massilia sp sp. G4R7.</title>
        <authorList>
            <person name="Liu L."/>
            <person name="Yue J."/>
            <person name="Yuan J."/>
            <person name="Yang F."/>
            <person name="Li L."/>
        </authorList>
    </citation>
    <scope>NUCLEOTIDE SEQUENCE</scope>
    <source>
        <strain evidence="3">G4R7</strain>
    </source>
</reference>
<feature type="chain" id="PRO_5045325547" description="YXWGXW repeat-containing protein" evidence="2">
    <location>
        <begin position="20"/>
        <end position="133"/>
    </location>
</feature>
<evidence type="ECO:0000256" key="1">
    <source>
        <dbReference type="SAM" id="MobiDB-lite"/>
    </source>
</evidence>
<dbReference type="RefSeq" id="WP_231058815.1">
    <property type="nucleotide sequence ID" value="NZ_JAJNOC010000004.1"/>
</dbReference>
<comment type="caution">
    <text evidence="3">The sequence shown here is derived from an EMBL/GenBank/DDBJ whole genome shotgun (WGS) entry which is preliminary data.</text>
</comment>
<feature type="compositionally biased region" description="Low complexity" evidence="1">
    <location>
        <begin position="120"/>
        <end position="133"/>
    </location>
</feature>